<dbReference type="PROSITE" id="PS51116">
    <property type="entry name" value="LAMININ_IVB"/>
    <property type="match status" value="1"/>
</dbReference>
<feature type="disulfide bond" evidence="12">
    <location>
        <begin position="789"/>
        <end position="801"/>
    </location>
</feature>
<evidence type="ECO:0000259" key="16">
    <source>
        <dbReference type="PROSITE" id="PS50027"/>
    </source>
</evidence>
<evidence type="ECO:0000256" key="2">
    <source>
        <dbReference type="ARBA" id="ARBA00022525"/>
    </source>
</evidence>
<dbReference type="InterPro" id="IPR008211">
    <property type="entry name" value="Laminin_N"/>
</dbReference>
<dbReference type="GeneTree" id="ENSGT00940000165244"/>
<proteinExistence type="predicted"/>
<evidence type="ECO:0000256" key="15">
    <source>
        <dbReference type="SAM" id="SignalP"/>
    </source>
</evidence>
<dbReference type="Proteomes" id="UP000261660">
    <property type="component" value="Unplaced"/>
</dbReference>
<feature type="domain" description="Laminin EGF-like" evidence="16">
    <location>
        <begin position="1099"/>
        <end position="1145"/>
    </location>
</feature>
<feature type="signal peptide" evidence="15">
    <location>
        <begin position="1"/>
        <end position="19"/>
    </location>
</feature>
<feature type="disulfide bond" evidence="12">
    <location>
        <begin position="1099"/>
        <end position="1111"/>
    </location>
</feature>
<dbReference type="GO" id="GO:0043256">
    <property type="term" value="C:laminin complex"/>
    <property type="evidence" value="ECO:0007669"/>
    <property type="project" value="TreeGrafter"/>
</dbReference>
<dbReference type="FunFam" id="2.10.25.10:FF:000130">
    <property type="entry name" value="Laminin subunit beta 1"/>
    <property type="match status" value="1"/>
</dbReference>
<keyword evidence="2" id="KW-0964">Secreted</keyword>
<dbReference type="Gene3D" id="2.10.25.10">
    <property type="entry name" value="Laminin"/>
    <property type="match status" value="11"/>
</dbReference>
<dbReference type="FunFam" id="2.10.25.10:FF:000065">
    <property type="entry name" value="Laminin subunit beta 1"/>
    <property type="match status" value="1"/>
</dbReference>
<dbReference type="InterPro" id="IPR050440">
    <property type="entry name" value="Laminin/Netrin_ECM"/>
</dbReference>
<dbReference type="PANTHER" id="PTHR10574:SF279">
    <property type="entry name" value="LAMININ SUBUNIT BETA 4"/>
    <property type="match status" value="1"/>
</dbReference>
<dbReference type="PANTHER" id="PTHR10574">
    <property type="entry name" value="NETRIN/LAMININ-RELATED"/>
    <property type="match status" value="1"/>
</dbReference>
<dbReference type="InterPro" id="IPR056863">
    <property type="entry name" value="LMN_ATRN_NET-like_EGF"/>
</dbReference>
<dbReference type="GO" id="GO:0007411">
    <property type="term" value="P:axon guidance"/>
    <property type="evidence" value="ECO:0007669"/>
    <property type="project" value="TreeGrafter"/>
</dbReference>
<evidence type="ECO:0000256" key="13">
    <source>
        <dbReference type="SAM" id="Coils"/>
    </source>
</evidence>
<reference evidence="19" key="2">
    <citation type="submission" date="2025-09" db="UniProtKB">
        <authorList>
            <consortium name="Ensembl"/>
        </authorList>
    </citation>
    <scope>IDENTIFICATION</scope>
</reference>
<dbReference type="SUPFAM" id="SSF57196">
    <property type="entry name" value="EGF/Laminin"/>
    <property type="match status" value="11"/>
</dbReference>
<dbReference type="CDD" id="cd00055">
    <property type="entry name" value="EGF_Lam"/>
    <property type="match status" value="12"/>
</dbReference>
<evidence type="ECO:0000256" key="9">
    <source>
        <dbReference type="ARBA" id="ARBA00023157"/>
    </source>
</evidence>
<dbReference type="Pfam" id="PF23219">
    <property type="entry name" value="LAMB1"/>
    <property type="match status" value="1"/>
</dbReference>
<dbReference type="GO" id="GO:0009888">
    <property type="term" value="P:tissue development"/>
    <property type="evidence" value="ECO:0007669"/>
    <property type="project" value="TreeGrafter"/>
</dbReference>
<dbReference type="FunFam" id="2.10.25.10:FF:000135">
    <property type="entry name" value="Laminin subunit beta 4"/>
    <property type="match status" value="1"/>
</dbReference>
<evidence type="ECO:0000256" key="1">
    <source>
        <dbReference type="ARBA" id="ARBA00004302"/>
    </source>
</evidence>
<dbReference type="InterPro" id="IPR000742">
    <property type="entry name" value="EGF"/>
</dbReference>
<feature type="disulfide bond" evidence="12">
    <location>
        <begin position="966"/>
        <end position="975"/>
    </location>
</feature>
<dbReference type="SMART" id="SM00136">
    <property type="entry name" value="LamNT"/>
    <property type="match status" value="1"/>
</dbReference>
<dbReference type="PROSITE" id="PS01248">
    <property type="entry name" value="EGF_LAM_1"/>
    <property type="match status" value="4"/>
</dbReference>
<dbReference type="FunFam" id="2.10.25.10:FF:000138">
    <property type="entry name" value="Laminin subunit beta 1"/>
    <property type="match status" value="1"/>
</dbReference>
<keyword evidence="8 13" id="KW-0175">Coiled coil</keyword>
<feature type="disulfide bond" evidence="12">
    <location>
        <begin position="810"/>
        <end position="819"/>
    </location>
</feature>
<sequence>LYIFFTFFTYMAMFSYSDLQEGCPDGSCNPLLGDLMLGRAARLSASSTCGLDGPQKYCIIGYLEEEQKCFTCDSRLTYNRHSNPNSHRIENVITTFDPERKLKWWQSENGIHQVSIRLDLETVFQFSHLVLTFKSFRPAAMLVERSKDFGQSWKVFRYFAEDCSLHFPSVSAEPADSVDDVICDSRYSGSEPSTDGEVVLKALDPIFEIGNPYAANIQDLITLTNIRVNFTRLFTLGDTLLARRRRNPQDKYYYALYNMVVRGSCFCNGHASECTPVDPGRGDVFDQTAMVHGRCVCQHNTAGENCERCQDFHHDSPWRPGGENSANICRRCNCNAHSDSCHFDVSRFDATGGVSGGVCDNCRHDRAGPQCERCRPFLYQDPQRAIDDPQACIPCDCDHAGSQGSGLCDTLSGQCVCKENVEGQRCDRCKQGFFGLRADDPVGCQVCRCHVSGSDGSCDQQTGTCECDRFASGPLCDQCVSGFWGLGSSVFRCSPCDCDIGGAQINTCSPENGQCYCLPNMVGRRCSEPAQGYFLPLLDYFLYEAELAAPLLGGGFSSPSPTPDRPVTWTGLGLVRVLEGVGLRFTVDNLPSSMDYQLVIRYEPEVKTSCLICFFNMVIFVCCCGVGLFCLLVYSLCIIRGGVLDSSVCLNAGGRYFVDVLFNKQPGLDDQSSHILIDSIGLIPSIESVQDFCSQSDLDSFRRFRCIGLAAELGPQDVVPEVCEGIIKSMSARINKGAVLCRCNEMGSLRPTCSKLGGFCECKPNVIGRCCDTCSPLTFGFGPDGCQPCDCDPRGSVSEMCDQVRGQCACRAEVTGRRCDRCQNGFWGFPLCRVCECQGLSDQCDEETGECLTCRENTAGPRCDTCVEGYYGNPVSRQPCQPCLCPDIHGSGRFFATSCLQDPETLSLSCICREGHTGPRCDRCSPGFYGNLALPGASCEECDCNNNIDVDDRDACDGLTGVCLRCLHNTMGPHCHTCKPGYYGNALDQDCKECSCDRRGTQVTQCPLGSPCFCDRRNSQCPCRPGVEGVLCDHCEDGYWNLDGPAGCQPCNCDPTNSESNTCNKVTGQCPCRTEFGGRHCDECAENHFGNPDLQCISCDCNMEGTQRPSCDPETGECICRVGVTGIFCDQCAPGYDSAFPACDQCHACTALWAQNVTDVQLAAQEMRTFIPTFNNELRPGDVFQRQQMLEMHSNTLEGLYFYEKRVRNASRTVEDSTDTRQEVKLKLSTCSSKGNLAPLEKKIKELSVVTINRKVSICGGPGLQDCSGCGGALCGLDLGKRKCGGPKCDGVVPISQRAAETAEKTKDEMGNLPSRLQESKNKASDRINDNMDSFEREKQKTKDLIQRVKDYLMDEMIPPEDIEKIARAVLDIQLPRSPDQMLPTDTFQPVKICGLCQSDAEERLRKLLEEAEMMKRETEDKLTQISGMRRLSLRY</sequence>
<feature type="disulfide bond" evidence="12">
    <location>
        <begin position="1053"/>
        <end position="1070"/>
    </location>
</feature>
<protein>
    <submittedName>
        <fullName evidence="19">Laminin subunit beta-4-like</fullName>
    </submittedName>
</protein>
<dbReference type="InterPro" id="IPR002049">
    <property type="entry name" value="LE_dom"/>
</dbReference>
<evidence type="ECO:0000256" key="6">
    <source>
        <dbReference type="ARBA" id="ARBA00022869"/>
    </source>
</evidence>
<feature type="domain" description="Laminin EGF-like" evidence="16">
    <location>
        <begin position="741"/>
        <end position="788"/>
    </location>
</feature>
<comment type="caution">
    <text evidence="12">Lacks conserved residue(s) required for the propagation of feature annotation.</text>
</comment>
<dbReference type="PROSITE" id="PS50027">
    <property type="entry name" value="EGF_LAM_2"/>
    <property type="match status" value="10"/>
</dbReference>
<dbReference type="STRING" id="56723.ENSLBEP00000015770"/>
<evidence type="ECO:0000259" key="17">
    <source>
        <dbReference type="PROSITE" id="PS51116"/>
    </source>
</evidence>
<dbReference type="SMART" id="SM00180">
    <property type="entry name" value="EGF_Lam"/>
    <property type="match status" value="13"/>
</dbReference>
<keyword evidence="10" id="KW-0325">Glycoprotein</keyword>
<dbReference type="InterPro" id="IPR056558">
    <property type="entry name" value="LAMB1-4_helical"/>
</dbReference>
<dbReference type="FunCoup" id="A0A3Q3M5F7">
    <property type="interactions" value="153"/>
</dbReference>
<keyword evidence="9 12" id="KW-1015">Disulfide bond</keyword>
<feature type="domain" description="Laminin EGF-like" evidence="16">
    <location>
        <begin position="835"/>
        <end position="882"/>
    </location>
</feature>
<keyword evidence="5" id="KW-0677">Repeat</keyword>
<reference evidence="19" key="1">
    <citation type="submission" date="2025-08" db="UniProtKB">
        <authorList>
            <consortium name="Ensembl"/>
        </authorList>
    </citation>
    <scope>IDENTIFICATION</scope>
</reference>
<feature type="domain" description="Laminin EGF-like" evidence="16">
    <location>
        <begin position="942"/>
        <end position="993"/>
    </location>
</feature>
<dbReference type="FunFam" id="2.60.120.260:FF:000010">
    <property type="entry name" value="Laminin subunit beta 1"/>
    <property type="match status" value="1"/>
</dbReference>
<dbReference type="Gene3D" id="2.60.120.260">
    <property type="entry name" value="Galactose-binding domain-like"/>
    <property type="match status" value="1"/>
</dbReference>
<dbReference type="GO" id="GO:0070831">
    <property type="term" value="P:basement membrane assembly"/>
    <property type="evidence" value="ECO:0007669"/>
    <property type="project" value="TreeGrafter"/>
</dbReference>
<evidence type="ECO:0000256" key="3">
    <source>
        <dbReference type="ARBA" id="ARBA00022530"/>
    </source>
</evidence>
<keyword evidence="4 15" id="KW-0732">Signal</keyword>
<evidence type="ECO:0000256" key="10">
    <source>
        <dbReference type="ARBA" id="ARBA00023180"/>
    </source>
</evidence>
<feature type="disulfide bond" evidence="12">
    <location>
        <begin position="762"/>
        <end position="771"/>
    </location>
</feature>
<evidence type="ECO:0000313" key="20">
    <source>
        <dbReference type="Proteomes" id="UP000261660"/>
    </source>
</evidence>
<feature type="domain" description="Laminin EGF-like" evidence="16">
    <location>
        <begin position="447"/>
        <end position="495"/>
    </location>
</feature>
<feature type="disulfide bond" evidence="12">
    <location>
        <begin position="297"/>
        <end position="306"/>
    </location>
</feature>
<feature type="domain" description="Laminin EGF-like" evidence="16">
    <location>
        <begin position="395"/>
        <end position="446"/>
    </location>
</feature>
<dbReference type="SMART" id="SM00181">
    <property type="entry name" value="EGF"/>
    <property type="match status" value="8"/>
</dbReference>
<evidence type="ECO:0000256" key="14">
    <source>
        <dbReference type="SAM" id="MobiDB-lite"/>
    </source>
</evidence>
<evidence type="ECO:0000256" key="4">
    <source>
        <dbReference type="ARBA" id="ARBA00022729"/>
    </source>
</evidence>
<dbReference type="FunFam" id="2.170.300.10:FF:000001">
    <property type="entry name" value="Laminin subunit beta-1"/>
    <property type="match status" value="1"/>
</dbReference>
<evidence type="ECO:0000259" key="18">
    <source>
        <dbReference type="PROSITE" id="PS51117"/>
    </source>
</evidence>
<evidence type="ECO:0000256" key="7">
    <source>
        <dbReference type="ARBA" id="ARBA00022889"/>
    </source>
</evidence>
<keyword evidence="6" id="KW-0084">Basement membrane</keyword>
<feature type="domain" description="Laminin EGF-like" evidence="16">
    <location>
        <begin position="994"/>
        <end position="1050"/>
    </location>
</feature>
<evidence type="ECO:0000256" key="12">
    <source>
        <dbReference type="PROSITE-ProRule" id="PRU00460"/>
    </source>
</evidence>
<dbReference type="GO" id="GO:0034446">
    <property type="term" value="P:substrate adhesion-dependent cell spreading"/>
    <property type="evidence" value="ECO:0007669"/>
    <property type="project" value="TreeGrafter"/>
</dbReference>
<feature type="disulfide bond" evidence="12">
    <location>
        <begin position="467"/>
        <end position="476"/>
    </location>
</feature>
<dbReference type="Pfam" id="PF21199">
    <property type="entry name" value="LAMININ_IV_B"/>
    <property type="match status" value="2"/>
</dbReference>
<evidence type="ECO:0000256" key="8">
    <source>
        <dbReference type="ARBA" id="ARBA00023054"/>
    </source>
</evidence>
<dbReference type="InterPro" id="IPR013015">
    <property type="entry name" value="Laminin_IV_B"/>
</dbReference>
<organism evidence="19 20">
    <name type="scientific">Labrus bergylta</name>
    <name type="common">ballan wrasse</name>
    <dbReference type="NCBI Taxonomy" id="56723"/>
    <lineage>
        <taxon>Eukaryota</taxon>
        <taxon>Metazoa</taxon>
        <taxon>Chordata</taxon>
        <taxon>Craniata</taxon>
        <taxon>Vertebrata</taxon>
        <taxon>Euteleostomi</taxon>
        <taxon>Actinopterygii</taxon>
        <taxon>Neopterygii</taxon>
        <taxon>Teleostei</taxon>
        <taxon>Neoteleostei</taxon>
        <taxon>Acanthomorphata</taxon>
        <taxon>Eupercaria</taxon>
        <taxon>Labriformes</taxon>
        <taxon>Labridae</taxon>
        <taxon>Labrus</taxon>
    </lineage>
</organism>
<dbReference type="Pfam" id="PF00053">
    <property type="entry name" value="EGF_laminin"/>
    <property type="match status" value="11"/>
</dbReference>
<dbReference type="FunFam" id="2.10.25.10:FF:000084">
    <property type="entry name" value="Laminin subunit alpha 3"/>
    <property type="match status" value="1"/>
</dbReference>
<accession>A0A3Q3M5F7</accession>
<feature type="disulfide bond" evidence="12">
    <location>
        <begin position="1051"/>
        <end position="1063"/>
    </location>
</feature>
<feature type="domain" description="Laminin EGF-like" evidence="16">
    <location>
        <begin position="265"/>
        <end position="331"/>
    </location>
</feature>
<feature type="chain" id="PRO_5018724391" evidence="15">
    <location>
        <begin position="20"/>
        <end position="1436"/>
    </location>
</feature>
<feature type="domain" description="Laminin EGF-like" evidence="16">
    <location>
        <begin position="789"/>
        <end position="834"/>
    </location>
</feature>
<dbReference type="Gene3D" id="2.170.300.10">
    <property type="entry name" value="Tie2 ligand-binding domain superfamily"/>
    <property type="match status" value="1"/>
</dbReference>
<dbReference type="Pfam" id="PF00055">
    <property type="entry name" value="Laminin_N"/>
    <property type="match status" value="1"/>
</dbReference>
<keyword evidence="11 12" id="KW-0424">Laminin EGF-like domain</keyword>
<dbReference type="Pfam" id="PF24973">
    <property type="entry name" value="EGF_LMN_ATRN"/>
    <property type="match status" value="2"/>
</dbReference>
<feature type="domain" description="Laminin N-terminal" evidence="18">
    <location>
        <begin position="24"/>
        <end position="264"/>
    </location>
</feature>
<evidence type="ECO:0000256" key="5">
    <source>
        <dbReference type="ARBA" id="ARBA00022737"/>
    </source>
</evidence>
<feature type="disulfide bond" evidence="12">
    <location>
        <begin position="1120"/>
        <end position="1129"/>
    </location>
</feature>
<feature type="disulfide bond" evidence="12">
    <location>
        <begin position="1023"/>
        <end position="1032"/>
    </location>
</feature>
<dbReference type="GO" id="GO:0009887">
    <property type="term" value="P:animal organ morphogenesis"/>
    <property type="evidence" value="ECO:0007669"/>
    <property type="project" value="TreeGrafter"/>
</dbReference>
<feature type="disulfide bond" evidence="12">
    <location>
        <begin position="1072"/>
        <end position="1081"/>
    </location>
</feature>
<feature type="disulfide bond" evidence="12">
    <location>
        <begin position="866"/>
        <end position="880"/>
    </location>
</feature>
<feature type="disulfide bond" evidence="12">
    <location>
        <begin position="854"/>
        <end position="863"/>
    </location>
</feature>
<dbReference type="PRINTS" id="PR00011">
    <property type="entry name" value="EGFLAMININ"/>
</dbReference>
<feature type="domain" description="Laminin IV type B" evidence="17">
    <location>
        <begin position="535"/>
        <end position="735"/>
    </location>
</feature>
<feature type="disulfide bond" evidence="12">
    <location>
        <begin position="417"/>
        <end position="426"/>
    </location>
</feature>
<feature type="disulfide bond" evidence="12">
    <location>
        <begin position="791"/>
        <end position="808"/>
    </location>
</feature>
<evidence type="ECO:0000256" key="11">
    <source>
        <dbReference type="ARBA" id="ARBA00023292"/>
    </source>
</evidence>
<keyword evidence="7" id="KW-0130">Cell adhesion</keyword>
<dbReference type="PROSITE" id="PS51117">
    <property type="entry name" value="LAMININ_NTER"/>
    <property type="match status" value="1"/>
</dbReference>
<feature type="disulfide bond" evidence="12">
    <location>
        <begin position="1101"/>
        <end position="1118"/>
    </location>
</feature>
<dbReference type="FunFam" id="2.10.25.10:FF:000145">
    <property type="entry name" value="Laminin subunit beta 1"/>
    <property type="match status" value="1"/>
</dbReference>
<dbReference type="GO" id="GO:0016477">
    <property type="term" value="P:cell migration"/>
    <property type="evidence" value="ECO:0007669"/>
    <property type="project" value="TreeGrafter"/>
</dbReference>
<dbReference type="Ensembl" id="ENSLBET00000016702.1">
    <property type="protein sequence ID" value="ENSLBEP00000015770.1"/>
    <property type="gene ID" value="ENSLBEG00000012189.1"/>
</dbReference>
<name>A0A3Q3M5F7_9LABR</name>
<feature type="compositionally biased region" description="Basic and acidic residues" evidence="14">
    <location>
        <begin position="1318"/>
        <end position="1327"/>
    </location>
</feature>
<keyword evidence="3" id="KW-0272">Extracellular matrix</keyword>
<feature type="region of interest" description="Disordered" evidence="14">
    <location>
        <begin position="1302"/>
        <end position="1327"/>
    </location>
</feature>
<comment type="subcellular location">
    <subcellularLocation>
        <location evidence="1">Secreted</location>
        <location evidence="1">Extracellular space</location>
        <location evidence="1">Extracellular matrix</location>
        <location evidence="1">Basement membrane</location>
    </subcellularLocation>
</comment>
<feature type="coiled-coil region" evidence="13">
    <location>
        <begin position="1398"/>
        <end position="1425"/>
    </location>
</feature>
<evidence type="ECO:0000313" key="19">
    <source>
        <dbReference type="Ensembl" id="ENSLBEP00000015770.1"/>
    </source>
</evidence>
<feature type="disulfide bond" evidence="12">
    <location>
        <begin position="741"/>
        <end position="753"/>
    </location>
</feature>
<keyword evidence="20" id="KW-1185">Reference proteome</keyword>
<feature type="disulfide bond" evidence="12">
    <location>
        <begin position="479"/>
        <end position="493"/>
    </location>
</feature>
<feature type="domain" description="Laminin EGF-like" evidence="16">
    <location>
        <begin position="1051"/>
        <end position="1098"/>
    </location>
</feature>
<dbReference type="FunFam" id="2.10.25.10:FF:000011">
    <property type="entry name" value="Cadherin EGF LAG seven-pass G-type receptor"/>
    <property type="match status" value="2"/>
</dbReference>
<dbReference type="InParanoid" id="A0A3Q3M5F7"/>
<feature type="disulfide bond" evidence="12">
    <location>
        <begin position="743"/>
        <end position="760"/>
    </location>
</feature>